<keyword evidence="3" id="KW-1185">Reference proteome</keyword>
<keyword evidence="1" id="KW-1133">Transmembrane helix</keyword>
<keyword evidence="1" id="KW-0812">Transmembrane</keyword>
<proteinExistence type="predicted"/>
<name>A0A1C5AVH1_9ACTN</name>
<gene>
    <name evidence="2" type="ORF">GA0070216_13316</name>
</gene>
<dbReference type="OrthoDB" id="3403802at2"/>
<keyword evidence="1" id="KW-0472">Membrane</keyword>
<organism evidence="2 3">
    <name type="scientific">Micromonospora matsumotoense</name>
    <dbReference type="NCBI Taxonomy" id="121616"/>
    <lineage>
        <taxon>Bacteria</taxon>
        <taxon>Bacillati</taxon>
        <taxon>Actinomycetota</taxon>
        <taxon>Actinomycetes</taxon>
        <taxon>Micromonosporales</taxon>
        <taxon>Micromonosporaceae</taxon>
        <taxon>Micromonospora</taxon>
    </lineage>
</organism>
<evidence type="ECO:0000313" key="3">
    <source>
        <dbReference type="Proteomes" id="UP000198797"/>
    </source>
</evidence>
<dbReference type="Proteomes" id="UP000198797">
    <property type="component" value="Unassembled WGS sequence"/>
</dbReference>
<dbReference type="STRING" id="121616.GA0070216_13316"/>
<sequence>MSPSPSRPGNQTDGPERPFLVTHDEELERALRETLSQRVAVPHRLPVDPAGLALGRARRARRRRTVAGLTLASVVTALAAGGMTQLGGQADRPTTPTVVLGDPRGVVTLSAGPVAPDPADRPTPGEVDLVVAGVLVTATGQRYELGVGPVERAQRLPDHGGWLLTGAVTAAGRTLWVVPSGGEPRALLAGAEEIVLSPDGRQVVWRDDGRLFAAGIVAGQLIASVAGPAVDAVPVRVVGDRVLLRAAAEGGHLWWRWTPAAPPGVVAPNVLKVYGARPDGRLVAGVRVGGRNCLALLDTDLTPAVTRCDTTPAADGRGAVSPDGRWLLVNGRLAGSDGAILVDLAELTGTAPPPRNAGPVIGGEVVWTDTRHAAYVDRDGALARLRPDEVLAGKPATPTPVAGVGDGVRPVVVAGTG</sequence>
<dbReference type="InterPro" id="IPR011044">
    <property type="entry name" value="Quino_amine_DH_bsu"/>
</dbReference>
<dbReference type="AlphaFoldDB" id="A0A1C5AVH1"/>
<dbReference type="EMBL" id="FMCU01000033">
    <property type="protein sequence ID" value="SCF49229.1"/>
    <property type="molecule type" value="Genomic_DNA"/>
</dbReference>
<dbReference type="RefSeq" id="WP_091254187.1">
    <property type="nucleotide sequence ID" value="NZ_FMCU01000033.1"/>
</dbReference>
<feature type="transmembrane region" description="Helical" evidence="1">
    <location>
        <begin position="66"/>
        <end position="86"/>
    </location>
</feature>
<evidence type="ECO:0000256" key="1">
    <source>
        <dbReference type="SAM" id="Phobius"/>
    </source>
</evidence>
<evidence type="ECO:0008006" key="4">
    <source>
        <dbReference type="Google" id="ProtNLM"/>
    </source>
</evidence>
<accession>A0A1C5AVH1</accession>
<evidence type="ECO:0000313" key="2">
    <source>
        <dbReference type="EMBL" id="SCF49229.1"/>
    </source>
</evidence>
<reference evidence="3" key="1">
    <citation type="submission" date="2016-06" db="EMBL/GenBank/DDBJ databases">
        <authorList>
            <person name="Varghese N."/>
            <person name="Submissions Spin"/>
        </authorList>
    </citation>
    <scope>NUCLEOTIDE SEQUENCE [LARGE SCALE GENOMIC DNA]</scope>
    <source>
        <strain evidence="3">DSM 44100</strain>
    </source>
</reference>
<dbReference type="SUPFAM" id="SSF50969">
    <property type="entry name" value="YVTN repeat-like/Quinoprotein amine dehydrogenase"/>
    <property type="match status" value="1"/>
</dbReference>
<protein>
    <recommendedName>
        <fullName evidence="4">PQQ-like domain-containing protein</fullName>
    </recommendedName>
</protein>